<keyword evidence="2" id="KW-1185">Reference proteome</keyword>
<proteinExistence type="predicted"/>
<gene>
    <name evidence="1" type="ORF">BH720_027855</name>
</gene>
<sequence length="254" mass="28905">METPKLLVDCQCKNAEGPLWHPQEQRLYWSDIPQGRLFRYDPKTQTSEQIYQGESVGGFTIQQDGSLLLFKTKGTIERWKDGKITTLFPEIPEEQETRFNDVIADPVGRVFCGTMPAPDRLGRLYCLDLDGLLTLVLDELNVSNGMAFSQDRRYLYHTESEARIISRLDYEIATASLSNRQVVLTTPEDEGVPDGMTLDAEGYIWSARWNGGTFIPLCTGWDRGDANSLSCKESNKRYLWRSRVYGYVCHHCGG</sequence>
<dbReference type="EMBL" id="CP182909">
    <property type="protein sequence ID" value="XPM63171.1"/>
    <property type="molecule type" value="Genomic_DNA"/>
</dbReference>
<protein>
    <submittedName>
        <fullName evidence="1">SMP-30/gluconolactonase/LRE family protein</fullName>
        <ecNumber evidence="1">3.1.1.-</ecNumber>
    </submittedName>
</protein>
<evidence type="ECO:0000313" key="2">
    <source>
        <dbReference type="Proteomes" id="UP000095472"/>
    </source>
</evidence>
<dbReference type="Proteomes" id="UP000095472">
    <property type="component" value="Chromosome"/>
</dbReference>
<name>A0ACD5GRP7_9CYAN</name>
<dbReference type="EC" id="3.1.1.-" evidence="1"/>
<reference evidence="1 2" key="1">
    <citation type="journal article" date="2016" name="Genome Announc.">
        <title>Draft Genome Sequence of the Thermotolerant Cyanobacterium Desertifilum sp. IPPAS B-1220.</title>
        <authorList>
            <person name="Mironov K.S."/>
            <person name="Sinetova M.A."/>
            <person name="Bolatkhan K."/>
            <person name="Zayadan B.K."/>
            <person name="Ustinova V.V."/>
            <person name="Kupriyanova E.V."/>
            <person name="Skrypnik A.N."/>
            <person name="Gogoleva N.E."/>
            <person name="Gogolev Y.V."/>
            <person name="Los D.A."/>
        </authorList>
    </citation>
    <scope>NUCLEOTIDE SEQUENCE [LARGE SCALE GENOMIC DNA]</scope>
    <source>
        <strain evidence="1 2">IPPAS B-1220</strain>
    </source>
</reference>
<organism evidence="1 2">
    <name type="scientific">Desertifilum tharense IPPAS B-1220</name>
    <dbReference type="NCBI Taxonomy" id="1781255"/>
    <lineage>
        <taxon>Bacteria</taxon>
        <taxon>Bacillati</taxon>
        <taxon>Cyanobacteriota</taxon>
        <taxon>Cyanophyceae</taxon>
        <taxon>Desertifilales</taxon>
        <taxon>Desertifilaceae</taxon>
        <taxon>Desertifilum</taxon>
    </lineage>
</organism>
<keyword evidence="1" id="KW-0378">Hydrolase</keyword>
<evidence type="ECO:0000313" key="1">
    <source>
        <dbReference type="EMBL" id="XPM63171.1"/>
    </source>
</evidence>
<accession>A0ACD5GRP7</accession>